<comment type="caution">
    <text evidence="4">The sequence shown here is derived from an EMBL/GenBank/DDBJ whole genome shotgun (WGS) entry which is preliminary data.</text>
</comment>
<accession>A0AAE3VJU6</accession>
<proteinExistence type="predicted"/>
<dbReference type="Proteomes" id="UP001238163">
    <property type="component" value="Unassembled WGS sequence"/>
</dbReference>
<dbReference type="EMBL" id="JAUSVL010000001">
    <property type="protein sequence ID" value="MDQ0291518.1"/>
    <property type="molecule type" value="Genomic_DNA"/>
</dbReference>
<dbReference type="Pfam" id="PF20014">
    <property type="entry name" value="GAP1-M"/>
    <property type="match status" value="1"/>
</dbReference>
<dbReference type="InterPro" id="IPR045401">
    <property type="entry name" value="GAP1-M"/>
</dbReference>
<dbReference type="InterPro" id="IPR045402">
    <property type="entry name" value="GAP1-N2"/>
</dbReference>
<dbReference type="RefSeq" id="WP_307264416.1">
    <property type="nucleotide sequence ID" value="NZ_JAUSVL010000001.1"/>
</dbReference>
<feature type="region of interest" description="Disordered" evidence="1">
    <location>
        <begin position="264"/>
        <end position="283"/>
    </location>
</feature>
<keyword evidence="5" id="KW-1185">Reference proteome</keyword>
<dbReference type="Pfam" id="PF20013">
    <property type="entry name" value="GAP1-N2"/>
    <property type="match status" value="1"/>
</dbReference>
<sequence length="306" mass="33842">MAYELVYTSAERGLRPGTRGFCTVAYTRGMPPQLIQLLEAISAYKNVYAVHEENIAQEPVSWSHYRSNLTGRNTSILSRVAAVSADHTSRSNKLAHHVLVHERENCAGGPVWVSTRDGFFLSSWNEAPHHFESPKVIPAGDSDDCHAQAWEALTGDAGNAARLAMAFRADPSAVQLIVFEPGMDMLPLLGESLALLPRRERWQVTYNSYFTSLPAGATCCWRCCLHDSEILRDARRNPRAQIIDLTAALPVPPDDPLVTLARDGGALPPDEVKKEHGEAAAKPRFVTLPNRNINMLNMKPRKPDNL</sequence>
<dbReference type="AlphaFoldDB" id="A0AAE3VJU6"/>
<protein>
    <submittedName>
        <fullName evidence="4">Uncharacterized protein</fullName>
    </submittedName>
</protein>
<reference evidence="4" key="1">
    <citation type="submission" date="2023-07" db="EMBL/GenBank/DDBJ databases">
        <title>Genomic Encyclopedia of Type Strains, Phase IV (KMG-IV): sequencing the most valuable type-strain genomes for metagenomic binning, comparative biology and taxonomic classification.</title>
        <authorList>
            <person name="Goeker M."/>
        </authorList>
    </citation>
    <scope>NUCLEOTIDE SEQUENCE</scope>
    <source>
        <strain evidence="4">DSM 24202</strain>
    </source>
</reference>
<evidence type="ECO:0000259" key="3">
    <source>
        <dbReference type="Pfam" id="PF20014"/>
    </source>
</evidence>
<evidence type="ECO:0000259" key="2">
    <source>
        <dbReference type="Pfam" id="PF20013"/>
    </source>
</evidence>
<organism evidence="4 5">
    <name type="scientific">Oligosphaera ethanolica</name>
    <dbReference type="NCBI Taxonomy" id="760260"/>
    <lineage>
        <taxon>Bacteria</taxon>
        <taxon>Pseudomonadati</taxon>
        <taxon>Lentisphaerota</taxon>
        <taxon>Oligosphaeria</taxon>
        <taxon>Oligosphaerales</taxon>
        <taxon>Oligosphaeraceae</taxon>
        <taxon>Oligosphaera</taxon>
    </lineage>
</organism>
<gene>
    <name evidence="4" type="ORF">J3R75_003625</name>
</gene>
<evidence type="ECO:0000256" key="1">
    <source>
        <dbReference type="SAM" id="MobiDB-lite"/>
    </source>
</evidence>
<feature type="domain" description="GTPase-associated protein 1 middle" evidence="3">
    <location>
        <begin position="149"/>
        <end position="246"/>
    </location>
</feature>
<evidence type="ECO:0000313" key="4">
    <source>
        <dbReference type="EMBL" id="MDQ0291518.1"/>
    </source>
</evidence>
<evidence type="ECO:0000313" key="5">
    <source>
        <dbReference type="Proteomes" id="UP001238163"/>
    </source>
</evidence>
<feature type="compositionally biased region" description="Basic and acidic residues" evidence="1">
    <location>
        <begin position="270"/>
        <end position="281"/>
    </location>
</feature>
<name>A0AAE3VJU6_9BACT</name>
<feature type="domain" description="GTPase-associated protein 1 N-terminal" evidence="2">
    <location>
        <begin position="1"/>
        <end position="128"/>
    </location>
</feature>